<dbReference type="InterPro" id="IPR036291">
    <property type="entry name" value="NAD(P)-bd_dom_sf"/>
</dbReference>
<dbReference type="EMBL" id="JBHSBN010000027">
    <property type="protein sequence ID" value="MFC4109708.1"/>
    <property type="molecule type" value="Genomic_DNA"/>
</dbReference>
<dbReference type="SUPFAM" id="SSF51735">
    <property type="entry name" value="NAD(P)-binding Rossmann-fold domains"/>
    <property type="match status" value="1"/>
</dbReference>
<evidence type="ECO:0000259" key="1">
    <source>
        <dbReference type="Pfam" id="PF01370"/>
    </source>
</evidence>
<evidence type="ECO:0000313" key="2">
    <source>
        <dbReference type="EMBL" id="MFC4109708.1"/>
    </source>
</evidence>
<dbReference type="Proteomes" id="UP001595868">
    <property type="component" value="Unassembled WGS sequence"/>
</dbReference>
<proteinExistence type="predicted"/>
<name>A0ABV8KUN4_9ACTN</name>
<accession>A0ABV8KUN4</accession>
<dbReference type="PANTHER" id="PTHR48079">
    <property type="entry name" value="PROTEIN YEEZ"/>
    <property type="match status" value="1"/>
</dbReference>
<keyword evidence="3" id="KW-1185">Reference proteome</keyword>
<organism evidence="2 3">
    <name type="scientific">Micromonospora zhanjiangensis</name>
    <dbReference type="NCBI Taxonomy" id="1522057"/>
    <lineage>
        <taxon>Bacteria</taxon>
        <taxon>Bacillati</taxon>
        <taxon>Actinomycetota</taxon>
        <taxon>Actinomycetes</taxon>
        <taxon>Micromonosporales</taxon>
        <taxon>Micromonosporaceae</taxon>
        <taxon>Micromonospora</taxon>
    </lineage>
</organism>
<dbReference type="InterPro" id="IPR001509">
    <property type="entry name" value="Epimerase_deHydtase"/>
</dbReference>
<protein>
    <submittedName>
        <fullName evidence="2">NAD-dependent epimerase/dehydratase family protein</fullName>
    </submittedName>
</protein>
<dbReference type="Pfam" id="PF01370">
    <property type="entry name" value="Epimerase"/>
    <property type="match status" value="1"/>
</dbReference>
<dbReference type="PANTHER" id="PTHR48079:SF6">
    <property type="entry name" value="NAD(P)-BINDING DOMAIN-CONTAINING PROTEIN-RELATED"/>
    <property type="match status" value="1"/>
</dbReference>
<dbReference type="Gene3D" id="3.40.50.720">
    <property type="entry name" value="NAD(P)-binding Rossmann-like Domain"/>
    <property type="match status" value="1"/>
</dbReference>
<sequence length="350" mass="38329">MRIAVTGATGNVGTALLRQLADEPDIEVVGIARRLPPADTSPYEGVEWHSIDLGEPSSLEPLTEVFKGVDAVVHLAWQIQPSQRRARLRRTNLTGTRRVMCAMRDAGVRKIVYASSVAAYAPGPKDRRVDEGWPTTGIGVSGYSADKAAVEAFLEGCEWDQPDLQLIRLRTALVFQHDAGAQVTRYFLGRHTLRALLGPGRVRLLPGNRRLRGQVVHADDAARAYVCALRSSARGAFNIATDPVLDPWMVAEEVGATVVRTPLMLLRGLTRLAWRLHLVRTEPAWLDLTTAVPLVDCSRAERELGWRPGRDAQQTVRELMTGIAEGAGTTSAALRPASSRTRRRLGFNPA</sequence>
<gene>
    <name evidence="2" type="ORF">ACFOX0_27715</name>
</gene>
<dbReference type="RefSeq" id="WP_377551435.1">
    <property type="nucleotide sequence ID" value="NZ_JBHSBN010000027.1"/>
</dbReference>
<comment type="caution">
    <text evidence="2">The sequence shown here is derived from an EMBL/GenBank/DDBJ whole genome shotgun (WGS) entry which is preliminary data.</text>
</comment>
<feature type="domain" description="NAD-dependent epimerase/dehydratase" evidence="1">
    <location>
        <begin position="3"/>
        <end position="240"/>
    </location>
</feature>
<dbReference type="InterPro" id="IPR051783">
    <property type="entry name" value="NAD(P)-dependent_oxidoreduct"/>
</dbReference>
<evidence type="ECO:0000313" key="3">
    <source>
        <dbReference type="Proteomes" id="UP001595868"/>
    </source>
</evidence>
<reference evidence="3" key="1">
    <citation type="journal article" date="2019" name="Int. J. Syst. Evol. Microbiol.">
        <title>The Global Catalogue of Microorganisms (GCM) 10K type strain sequencing project: providing services to taxonomists for standard genome sequencing and annotation.</title>
        <authorList>
            <consortium name="The Broad Institute Genomics Platform"/>
            <consortium name="The Broad Institute Genome Sequencing Center for Infectious Disease"/>
            <person name="Wu L."/>
            <person name="Ma J."/>
        </authorList>
    </citation>
    <scope>NUCLEOTIDE SEQUENCE [LARGE SCALE GENOMIC DNA]</scope>
    <source>
        <strain evidence="3">2902at01</strain>
    </source>
</reference>